<evidence type="ECO:0000313" key="9">
    <source>
        <dbReference type="Proteomes" id="UP000007110"/>
    </source>
</evidence>
<keyword evidence="5 7" id="KW-0472">Membrane</keyword>
<evidence type="ECO:0000256" key="1">
    <source>
        <dbReference type="ARBA" id="ARBA00004141"/>
    </source>
</evidence>
<dbReference type="CTD" id="9538"/>
<evidence type="ECO:0000256" key="7">
    <source>
        <dbReference type="SAM" id="Phobius"/>
    </source>
</evidence>
<dbReference type="KEGG" id="spu:581487"/>
<dbReference type="OMA" id="HMCLLYA"/>
<evidence type="ECO:0000256" key="6">
    <source>
        <dbReference type="SAM" id="Coils"/>
    </source>
</evidence>
<name>A0A7M7SV34_STRPU</name>
<dbReference type="EnsemblMetazoa" id="XM_030977515">
    <property type="protein sequence ID" value="XP_030833375"/>
    <property type="gene ID" value="LOC581487"/>
</dbReference>
<dbReference type="Proteomes" id="UP000007110">
    <property type="component" value="Unassembled WGS sequence"/>
</dbReference>
<feature type="coiled-coil region" evidence="6">
    <location>
        <begin position="26"/>
        <end position="53"/>
    </location>
</feature>
<dbReference type="Pfam" id="PF07264">
    <property type="entry name" value="EI24"/>
    <property type="match status" value="1"/>
</dbReference>
<dbReference type="GO" id="GO:0016236">
    <property type="term" value="P:macroautophagy"/>
    <property type="evidence" value="ECO:0000318"/>
    <property type="project" value="GO_Central"/>
</dbReference>
<dbReference type="GO" id="GO:0016020">
    <property type="term" value="C:membrane"/>
    <property type="evidence" value="ECO:0007669"/>
    <property type="project" value="UniProtKB-SubCell"/>
</dbReference>
<dbReference type="OrthoDB" id="266518at2759"/>
<dbReference type="InterPro" id="IPR059112">
    <property type="entry name" value="CysZ/EI24"/>
</dbReference>
<feature type="transmembrane region" description="Helical" evidence="7">
    <location>
        <begin position="232"/>
        <end position="252"/>
    </location>
</feature>
<dbReference type="InParanoid" id="A0A7M7SV34"/>
<keyword evidence="4 7" id="KW-1133">Transmembrane helix</keyword>
<comment type="subcellular location">
    <subcellularLocation>
        <location evidence="1">Membrane</location>
        <topology evidence="1">Multi-pass membrane protein</topology>
    </subcellularLocation>
</comment>
<evidence type="ECO:0000313" key="8">
    <source>
        <dbReference type="EnsemblMetazoa" id="XP_030833375"/>
    </source>
</evidence>
<evidence type="ECO:0008006" key="10">
    <source>
        <dbReference type="Google" id="ProtNLM"/>
    </source>
</evidence>
<protein>
    <recommendedName>
        <fullName evidence="10">Etoposide-induced protein 2.4 homolog</fullName>
    </recommendedName>
</protein>
<dbReference type="GO" id="GO:0005783">
    <property type="term" value="C:endoplasmic reticulum"/>
    <property type="evidence" value="ECO:0000318"/>
    <property type="project" value="GO_Central"/>
</dbReference>
<accession>A0A7M7SV34</accession>
<keyword evidence="3 7" id="KW-0812">Transmembrane</keyword>
<evidence type="ECO:0000256" key="3">
    <source>
        <dbReference type="ARBA" id="ARBA00022692"/>
    </source>
</evidence>
<dbReference type="EnsemblMetazoa" id="XM_030977517">
    <property type="protein sequence ID" value="XP_030833377"/>
    <property type="gene ID" value="LOC581487"/>
</dbReference>
<dbReference type="RefSeq" id="XP_030833377.1">
    <property type="nucleotide sequence ID" value="XM_030977517.1"/>
</dbReference>
<dbReference type="RefSeq" id="XP_030833375.1">
    <property type="nucleotide sequence ID" value="XM_030977515.1"/>
</dbReference>
<feature type="transmembrane region" description="Helical" evidence="7">
    <location>
        <begin position="72"/>
        <end position="91"/>
    </location>
</feature>
<feature type="transmembrane region" description="Helical" evidence="7">
    <location>
        <begin position="289"/>
        <end position="309"/>
    </location>
</feature>
<organism evidence="8 9">
    <name type="scientific">Strongylocentrotus purpuratus</name>
    <name type="common">Purple sea urchin</name>
    <dbReference type="NCBI Taxonomy" id="7668"/>
    <lineage>
        <taxon>Eukaryota</taxon>
        <taxon>Metazoa</taxon>
        <taxon>Echinodermata</taxon>
        <taxon>Eleutherozoa</taxon>
        <taxon>Echinozoa</taxon>
        <taxon>Echinoidea</taxon>
        <taxon>Euechinoidea</taxon>
        <taxon>Echinacea</taxon>
        <taxon>Camarodonta</taxon>
        <taxon>Echinidea</taxon>
        <taxon>Strongylocentrotidae</taxon>
        <taxon>Strongylocentrotus</taxon>
    </lineage>
</organism>
<evidence type="ECO:0000256" key="4">
    <source>
        <dbReference type="ARBA" id="ARBA00022989"/>
    </source>
</evidence>
<proteinExistence type="inferred from homology"/>
<dbReference type="PANTHER" id="PTHR21389:SF0">
    <property type="entry name" value="ETOPOSIDE-INDUCED PROTEIN 2.4 HOMOLOG"/>
    <property type="match status" value="1"/>
</dbReference>
<reference evidence="8" key="2">
    <citation type="submission" date="2021-01" db="UniProtKB">
        <authorList>
            <consortium name="EnsemblMetazoa"/>
        </authorList>
    </citation>
    <scope>IDENTIFICATION</scope>
</reference>
<dbReference type="GeneID" id="581487"/>
<feature type="transmembrane region" description="Helical" evidence="7">
    <location>
        <begin position="167"/>
        <end position="186"/>
    </location>
</feature>
<feature type="transmembrane region" description="Helical" evidence="7">
    <location>
        <begin position="128"/>
        <end position="147"/>
    </location>
</feature>
<dbReference type="AlphaFoldDB" id="A0A7M7SV34"/>
<sequence>MTDILRVTLLDVCHGMRDAVLGSLFVFRVDAEMEKIQEEMRKKREEKMMEARRRPLPQREKKQEEPKVMHRILQCCALNVGVFWLSLIVFNNVLLPLLQWVTTFIAGAAGSENLVWSWMKPMLSYTFSAFWVLPLFLLSKAVSALWFQDIADLAYRKSRGRPQLPSLSRLIADLLFSVLIQILFLLQSMVVSLVPIKGVSQFLSMFHLSLLNALYAFEYKWFNMGWEVHTRIAYIETNWPYFLGFGLPLALITSLPKSYFVSGCVFSTVFPLFIISGNEAQPPPKACDFQVRIFSFVVGVANKLFYRTVKGPIKSSRSR</sequence>
<keyword evidence="6" id="KW-0175">Coiled coil</keyword>
<comment type="similarity">
    <text evidence="2">Belongs to the EI24 family.</text>
</comment>
<keyword evidence="9" id="KW-1185">Reference proteome</keyword>
<evidence type="ECO:0000256" key="2">
    <source>
        <dbReference type="ARBA" id="ARBA00010970"/>
    </source>
</evidence>
<evidence type="ECO:0000256" key="5">
    <source>
        <dbReference type="ARBA" id="ARBA00023136"/>
    </source>
</evidence>
<dbReference type="PANTHER" id="PTHR21389">
    <property type="entry name" value="P53 INDUCED PROTEIN"/>
    <property type="match status" value="1"/>
</dbReference>
<reference evidence="9" key="1">
    <citation type="submission" date="2015-02" db="EMBL/GenBank/DDBJ databases">
        <title>Genome sequencing for Strongylocentrotus purpuratus.</title>
        <authorList>
            <person name="Murali S."/>
            <person name="Liu Y."/>
            <person name="Vee V."/>
            <person name="English A."/>
            <person name="Wang M."/>
            <person name="Skinner E."/>
            <person name="Han Y."/>
            <person name="Muzny D.M."/>
            <person name="Worley K.C."/>
            <person name="Gibbs R.A."/>
        </authorList>
    </citation>
    <scope>NUCLEOTIDE SEQUENCE</scope>
</reference>
<feature type="transmembrane region" description="Helical" evidence="7">
    <location>
        <begin position="259"/>
        <end position="277"/>
    </location>
</feature>